<evidence type="ECO:0000313" key="2">
    <source>
        <dbReference type="Proteomes" id="UP000295334"/>
    </source>
</evidence>
<accession>A0A4R1BN85</accession>
<organism evidence="1 2">
    <name type="scientific">Flaviaesturariibacter flavus</name>
    <dbReference type="NCBI Taxonomy" id="2502780"/>
    <lineage>
        <taxon>Bacteria</taxon>
        <taxon>Pseudomonadati</taxon>
        <taxon>Bacteroidota</taxon>
        <taxon>Chitinophagia</taxon>
        <taxon>Chitinophagales</taxon>
        <taxon>Chitinophagaceae</taxon>
        <taxon>Flaviaestuariibacter</taxon>
    </lineage>
</organism>
<dbReference type="Proteomes" id="UP000295334">
    <property type="component" value="Unassembled WGS sequence"/>
</dbReference>
<dbReference type="OrthoDB" id="1201356at2"/>
<name>A0A4R1BN85_9BACT</name>
<reference evidence="1 2" key="1">
    <citation type="submission" date="2019-03" db="EMBL/GenBank/DDBJ databases">
        <authorList>
            <person name="Kim M.K.M."/>
        </authorList>
    </citation>
    <scope>NUCLEOTIDE SEQUENCE [LARGE SCALE GENOMIC DNA]</scope>
    <source>
        <strain evidence="1 2">17J68-12</strain>
    </source>
</reference>
<comment type="caution">
    <text evidence="1">The sequence shown here is derived from an EMBL/GenBank/DDBJ whole genome shotgun (WGS) entry which is preliminary data.</text>
</comment>
<keyword evidence="2" id="KW-1185">Reference proteome</keyword>
<sequence length="137" mass="15139">MKLEYLNDITAGGKYPLADPDKLIRLYAFTPLEARELCRAIGEQLVSGHGRVEVHGLNFVQALNCTLTLIAADKNEGIALPADGKNFRCLLTREAYTTMASLVGHFANPGHALIGYHWLYVADEEQVDLLLSPRGTW</sequence>
<dbReference type="AlphaFoldDB" id="A0A4R1BN85"/>
<evidence type="ECO:0000313" key="1">
    <source>
        <dbReference type="EMBL" id="TCJ18795.1"/>
    </source>
</evidence>
<dbReference type="RefSeq" id="WP_131446810.1">
    <property type="nucleotide sequence ID" value="NZ_SJZI01000003.1"/>
</dbReference>
<gene>
    <name evidence="1" type="ORF">EPD60_03275</name>
</gene>
<dbReference type="EMBL" id="SJZI01000003">
    <property type="protein sequence ID" value="TCJ18795.1"/>
    <property type="molecule type" value="Genomic_DNA"/>
</dbReference>
<protein>
    <submittedName>
        <fullName evidence="1">Uncharacterized protein</fullName>
    </submittedName>
</protein>
<proteinExistence type="predicted"/>